<dbReference type="InterPro" id="IPR013154">
    <property type="entry name" value="ADH-like_N"/>
</dbReference>
<dbReference type="PANTHER" id="PTHR44013:SF1">
    <property type="entry name" value="ZINC-TYPE ALCOHOL DEHYDROGENASE-LIKE PROTEIN C16A3.02C"/>
    <property type="match status" value="1"/>
</dbReference>
<accession>A0A6J4J1Y3</accession>
<dbReference type="GO" id="GO:0016491">
    <property type="term" value="F:oxidoreductase activity"/>
    <property type="evidence" value="ECO:0007669"/>
    <property type="project" value="InterPro"/>
</dbReference>
<proteinExistence type="predicted"/>
<protein>
    <recommendedName>
        <fullName evidence="1">Enoyl reductase (ER) domain-containing protein</fullName>
    </recommendedName>
</protein>
<dbReference type="AlphaFoldDB" id="A0A6J4J1Y3"/>
<dbReference type="InterPro" id="IPR011032">
    <property type="entry name" value="GroES-like_sf"/>
</dbReference>
<evidence type="ECO:0000259" key="1">
    <source>
        <dbReference type="SMART" id="SM00829"/>
    </source>
</evidence>
<reference evidence="2" key="1">
    <citation type="submission" date="2020-02" db="EMBL/GenBank/DDBJ databases">
        <authorList>
            <person name="Meier V. D."/>
        </authorList>
    </citation>
    <scope>NUCLEOTIDE SEQUENCE</scope>
    <source>
        <strain evidence="2">AVDCRST_MAG50</strain>
    </source>
</reference>
<dbReference type="EMBL" id="CADCTF010000154">
    <property type="protein sequence ID" value="CAA9268200.1"/>
    <property type="molecule type" value="Genomic_DNA"/>
</dbReference>
<dbReference type="InterPro" id="IPR052733">
    <property type="entry name" value="Chloroplast_QOR"/>
</dbReference>
<name>A0A6J4J1Y3_9ACTN</name>
<dbReference type="CDD" id="cd05289">
    <property type="entry name" value="MDR_like_2"/>
    <property type="match status" value="1"/>
</dbReference>
<organism evidence="2">
    <name type="scientific">uncultured Acidimicrobiales bacterium</name>
    <dbReference type="NCBI Taxonomy" id="310071"/>
    <lineage>
        <taxon>Bacteria</taxon>
        <taxon>Bacillati</taxon>
        <taxon>Actinomycetota</taxon>
        <taxon>Acidimicrobiia</taxon>
        <taxon>Acidimicrobiales</taxon>
        <taxon>environmental samples</taxon>
    </lineage>
</organism>
<feature type="domain" description="Enoyl reductase (ER)" evidence="1">
    <location>
        <begin position="11"/>
        <end position="303"/>
    </location>
</feature>
<evidence type="ECO:0000313" key="2">
    <source>
        <dbReference type="EMBL" id="CAA9268200.1"/>
    </source>
</evidence>
<dbReference type="PANTHER" id="PTHR44013">
    <property type="entry name" value="ZINC-TYPE ALCOHOL DEHYDROGENASE-LIKE PROTEIN C16A3.02C"/>
    <property type="match status" value="1"/>
</dbReference>
<dbReference type="SUPFAM" id="SSF51735">
    <property type="entry name" value="NAD(P)-binding Rossmann-fold domains"/>
    <property type="match status" value="1"/>
</dbReference>
<sequence>MVRAAVVPRHGGPEVIEIRDDWPDPGAPAAHEVGITVEAAGLNPSDWKIRARGGASELPYVAGREAVGTISATGADVTGFAIGDQVWAYFGWHSRPGGHCERLLVDASAVALRPQSVSVEEAAGVPLAGITAWQALRMLDVPEGGTVVVTAGSGGVGHYAVQIAAALGFEVVATTGPANQDFVGSLGASRVVDYHDETQTLEAVKGASHLLDAFGPATIAAYQQVMAEGGRIVGVAGLPKDVRSDITARAMHAEPVGADMAQLAALMDAGKLRTTLHEVFPLERLAEAHEMLAGGHVRGKIVIRIAP</sequence>
<dbReference type="InterPro" id="IPR036291">
    <property type="entry name" value="NAD(P)-bd_dom_sf"/>
</dbReference>
<gene>
    <name evidence="2" type="ORF">AVDCRST_MAG50-3264</name>
</gene>
<dbReference type="Pfam" id="PF08240">
    <property type="entry name" value="ADH_N"/>
    <property type="match status" value="1"/>
</dbReference>
<dbReference type="SUPFAM" id="SSF50129">
    <property type="entry name" value="GroES-like"/>
    <property type="match status" value="1"/>
</dbReference>
<dbReference type="SMART" id="SM00829">
    <property type="entry name" value="PKS_ER"/>
    <property type="match status" value="1"/>
</dbReference>
<dbReference type="Pfam" id="PF13602">
    <property type="entry name" value="ADH_zinc_N_2"/>
    <property type="match status" value="1"/>
</dbReference>
<dbReference type="InterPro" id="IPR020843">
    <property type="entry name" value="ER"/>
</dbReference>
<dbReference type="Gene3D" id="3.40.50.720">
    <property type="entry name" value="NAD(P)-binding Rossmann-like Domain"/>
    <property type="match status" value="1"/>
</dbReference>
<dbReference type="Gene3D" id="3.90.180.10">
    <property type="entry name" value="Medium-chain alcohol dehydrogenases, catalytic domain"/>
    <property type="match status" value="1"/>
</dbReference>